<dbReference type="EMBL" id="NEVH01022696">
    <property type="protein sequence ID" value="PNF18227.1"/>
    <property type="molecule type" value="Genomic_DNA"/>
</dbReference>
<name>A0A2J7PPF6_9NEOP</name>
<comment type="caution">
    <text evidence="1">The sequence shown here is derived from an EMBL/GenBank/DDBJ whole genome shotgun (WGS) entry which is preliminary data.</text>
</comment>
<dbReference type="PANTHER" id="PTHR46060">
    <property type="entry name" value="MARINER MOS1 TRANSPOSASE-LIKE PROTEIN"/>
    <property type="match status" value="1"/>
</dbReference>
<dbReference type="Gene3D" id="3.30.420.10">
    <property type="entry name" value="Ribonuclease H-like superfamily/Ribonuclease H"/>
    <property type="match status" value="1"/>
</dbReference>
<dbReference type="Pfam" id="PF01359">
    <property type="entry name" value="Transposase_1"/>
    <property type="match status" value="1"/>
</dbReference>
<protein>
    <recommendedName>
        <fullName evidence="3">Mos1 transposase HTH domain-containing protein</fullName>
    </recommendedName>
</protein>
<dbReference type="AlphaFoldDB" id="A0A2J7PPF6"/>
<dbReference type="Proteomes" id="UP000235965">
    <property type="component" value="Unassembled WGS sequence"/>
</dbReference>
<dbReference type="InterPro" id="IPR001888">
    <property type="entry name" value="Transposase_1"/>
</dbReference>
<sequence>MSVQKVLQSMEQRIAIKFLVGENVQSTEIHHRLQQQYGEECLSRTRAFEWCKCFREGRECVENEPHDRWPRTSITKLNIDRADVLIHENRRITIKELGVMLSISVGSVEDIVKYHLHYRKVNARWVPCTLTNVNKMVHMQAASCLLQQFEDEGDAFLKSIVTTDETWVHYFILKSQQSSREWQHTSSPKPKRAQRSPSAGKVMATFFWDWQGVIHVDFLADARTVNAAYYSDLLATDVKEKIRSKRVVFLQDNACPHMAKTMETLRKLKWNLLTHPPIWPKVISTCSEGSNQTCNACGLWTTPSSRLFGSGYAANHKSFFGGGASGCFQKVGKNVLTPEGSMLKTDMCK</sequence>
<evidence type="ECO:0000313" key="2">
    <source>
        <dbReference type="Proteomes" id="UP000235965"/>
    </source>
</evidence>
<dbReference type="OrthoDB" id="7552988at2759"/>
<evidence type="ECO:0008006" key="3">
    <source>
        <dbReference type="Google" id="ProtNLM"/>
    </source>
</evidence>
<dbReference type="GO" id="GO:0003676">
    <property type="term" value="F:nucleic acid binding"/>
    <property type="evidence" value="ECO:0007669"/>
    <property type="project" value="InterPro"/>
</dbReference>
<dbReference type="InParanoid" id="A0A2J7PPF6"/>
<organism evidence="1 2">
    <name type="scientific">Cryptotermes secundus</name>
    <dbReference type="NCBI Taxonomy" id="105785"/>
    <lineage>
        <taxon>Eukaryota</taxon>
        <taxon>Metazoa</taxon>
        <taxon>Ecdysozoa</taxon>
        <taxon>Arthropoda</taxon>
        <taxon>Hexapoda</taxon>
        <taxon>Insecta</taxon>
        <taxon>Pterygota</taxon>
        <taxon>Neoptera</taxon>
        <taxon>Polyneoptera</taxon>
        <taxon>Dictyoptera</taxon>
        <taxon>Blattodea</taxon>
        <taxon>Blattoidea</taxon>
        <taxon>Termitoidae</taxon>
        <taxon>Kalotermitidae</taxon>
        <taxon>Cryptotermitinae</taxon>
        <taxon>Cryptotermes</taxon>
    </lineage>
</organism>
<dbReference type="InterPro" id="IPR052709">
    <property type="entry name" value="Transposase-MT_Hybrid"/>
</dbReference>
<dbReference type="PANTHER" id="PTHR46060:SF1">
    <property type="entry name" value="MARINER MOS1 TRANSPOSASE-LIKE PROTEIN"/>
    <property type="match status" value="1"/>
</dbReference>
<keyword evidence="2" id="KW-1185">Reference proteome</keyword>
<dbReference type="InterPro" id="IPR036397">
    <property type="entry name" value="RNaseH_sf"/>
</dbReference>
<gene>
    <name evidence="1" type="ORF">B7P43_G17523</name>
</gene>
<reference evidence="1 2" key="1">
    <citation type="submission" date="2017-12" db="EMBL/GenBank/DDBJ databases">
        <title>Hemimetabolous genomes reveal molecular basis of termite eusociality.</title>
        <authorList>
            <person name="Harrison M.C."/>
            <person name="Jongepier E."/>
            <person name="Robertson H.M."/>
            <person name="Arning N."/>
            <person name="Bitard-Feildel T."/>
            <person name="Chao H."/>
            <person name="Childers C.P."/>
            <person name="Dinh H."/>
            <person name="Doddapaneni H."/>
            <person name="Dugan S."/>
            <person name="Gowin J."/>
            <person name="Greiner C."/>
            <person name="Han Y."/>
            <person name="Hu H."/>
            <person name="Hughes D.S.T."/>
            <person name="Huylmans A.-K."/>
            <person name="Kemena C."/>
            <person name="Kremer L.P.M."/>
            <person name="Lee S.L."/>
            <person name="Lopez-Ezquerra A."/>
            <person name="Mallet L."/>
            <person name="Monroy-Kuhn J.M."/>
            <person name="Moser A."/>
            <person name="Murali S.C."/>
            <person name="Muzny D.M."/>
            <person name="Otani S."/>
            <person name="Piulachs M.-D."/>
            <person name="Poelchau M."/>
            <person name="Qu J."/>
            <person name="Schaub F."/>
            <person name="Wada-Katsumata A."/>
            <person name="Worley K.C."/>
            <person name="Xie Q."/>
            <person name="Ylla G."/>
            <person name="Poulsen M."/>
            <person name="Gibbs R.A."/>
            <person name="Schal C."/>
            <person name="Richards S."/>
            <person name="Belles X."/>
            <person name="Korb J."/>
            <person name="Bornberg-Bauer E."/>
        </authorList>
    </citation>
    <scope>NUCLEOTIDE SEQUENCE [LARGE SCALE GENOMIC DNA]</scope>
    <source>
        <tissue evidence="1">Whole body</tissue>
    </source>
</reference>
<proteinExistence type="predicted"/>
<accession>A0A2J7PPF6</accession>
<evidence type="ECO:0000313" key="1">
    <source>
        <dbReference type="EMBL" id="PNF18227.1"/>
    </source>
</evidence>